<evidence type="ECO:0000256" key="1">
    <source>
        <dbReference type="SAM" id="MobiDB-lite"/>
    </source>
</evidence>
<evidence type="ECO:0000313" key="3">
    <source>
        <dbReference type="Proteomes" id="UP000317617"/>
    </source>
</evidence>
<gene>
    <name evidence="2" type="ORF">AOR01nite_26570</name>
</gene>
<dbReference type="EMBL" id="BJMU01000049">
    <property type="protein sequence ID" value="GEB84180.1"/>
    <property type="molecule type" value="Genomic_DNA"/>
</dbReference>
<keyword evidence="3" id="KW-1185">Reference proteome</keyword>
<dbReference type="AlphaFoldDB" id="A0A4Y3TT95"/>
<comment type="caution">
    <text evidence="2">The sequence shown here is derived from an EMBL/GenBank/DDBJ whole genome shotgun (WGS) entry which is preliminary data.</text>
</comment>
<sequence>MDGKECINLFSHIMMKSIPQTINKYEKSVLYIKKINIEKSNKPHGTKVASPVCSCMTEHTNKFFIQAFTKQTISPEGDGFQKEQGGQRGKHSPLPAA</sequence>
<proteinExistence type="predicted"/>
<organism evidence="2 3">
    <name type="scientific">Acetobacter orleanensis</name>
    <dbReference type="NCBI Taxonomy" id="104099"/>
    <lineage>
        <taxon>Bacteria</taxon>
        <taxon>Pseudomonadati</taxon>
        <taxon>Pseudomonadota</taxon>
        <taxon>Alphaproteobacteria</taxon>
        <taxon>Acetobacterales</taxon>
        <taxon>Acetobacteraceae</taxon>
        <taxon>Acetobacter</taxon>
    </lineage>
</organism>
<accession>A0A4Y3TT95</accession>
<feature type="region of interest" description="Disordered" evidence="1">
    <location>
        <begin position="75"/>
        <end position="97"/>
    </location>
</feature>
<reference evidence="2 3" key="1">
    <citation type="submission" date="2019-06" db="EMBL/GenBank/DDBJ databases">
        <title>Whole genome shotgun sequence of Acetobacter orleanensis NBRC 13752.</title>
        <authorList>
            <person name="Hosoyama A."/>
            <person name="Uohara A."/>
            <person name="Ohji S."/>
            <person name="Ichikawa N."/>
        </authorList>
    </citation>
    <scope>NUCLEOTIDE SEQUENCE [LARGE SCALE GENOMIC DNA]</scope>
    <source>
        <strain evidence="2 3">NBRC 13752</strain>
    </source>
</reference>
<dbReference type="RefSeq" id="WP_141325528.1">
    <property type="nucleotide sequence ID" value="NZ_BJMU01000049.1"/>
</dbReference>
<dbReference type="Proteomes" id="UP000317617">
    <property type="component" value="Unassembled WGS sequence"/>
</dbReference>
<evidence type="ECO:0000313" key="2">
    <source>
        <dbReference type="EMBL" id="GEB84180.1"/>
    </source>
</evidence>
<name>A0A4Y3TT95_9PROT</name>
<protein>
    <submittedName>
        <fullName evidence="2">Uncharacterized protein</fullName>
    </submittedName>
</protein>